<dbReference type="InterPro" id="IPR001841">
    <property type="entry name" value="Znf_RING"/>
</dbReference>
<keyword evidence="1" id="KW-0863">Zinc-finger</keyword>
<feature type="domain" description="RING-type" evidence="2">
    <location>
        <begin position="18"/>
        <end position="55"/>
    </location>
</feature>
<dbReference type="Pfam" id="PF13920">
    <property type="entry name" value="zf-C3HC4_3"/>
    <property type="match status" value="1"/>
</dbReference>
<reference evidence="3 4" key="1">
    <citation type="submission" date="2022-07" db="EMBL/GenBank/DDBJ databases">
        <title>Genome-wide signatures of adaptation to extreme environments.</title>
        <authorList>
            <person name="Cho C.H."/>
            <person name="Yoon H.S."/>
        </authorList>
    </citation>
    <scope>NUCLEOTIDE SEQUENCE [LARGE SCALE GENOMIC DNA]</scope>
    <source>
        <strain evidence="3 4">108.79 E11</strain>
    </source>
</reference>
<evidence type="ECO:0000256" key="1">
    <source>
        <dbReference type="PROSITE-ProRule" id="PRU00175"/>
    </source>
</evidence>
<dbReference type="Gene3D" id="3.30.40.10">
    <property type="entry name" value="Zinc/RING finger domain, C3HC4 (zinc finger)"/>
    <property type="match status" value="1"/>
</dbReference>
<keyword evidence="1" id="KW-0862">Zinc</keyword>
<dbReference type="EMBL" id="JANCYU010000021">
    <property type="protein sequence ID" value="KAK4524145.1"/>
    <property type="molecule type" value="Genomic_DNA"/>
</dbReference>
<gene>
    <name evidence="3" type="ORF">GAYE_SCF01G2044</name>
</gene>
<accession>A0AAV9I9N7</accession>
<proteinExistence type="predicted"/>
<sequence length="376" mass="43380">MSISMKHSCSSPFISEHCVVCMDLAAEVELRPCTHAVICRKCISLLEDEKCPICRSKVDEIRIRGFSDVYSLQGVKSQPGNPEKVVEEQSDSSQECLKASCEPSFPKEKDSVRSDEIYTFSLEDVLERRRFHEEFIRKHAYQVVITGSKDVQFHSFAASLRELFPVKHESSVLNDSIEWVQLSLDYCLRKEVDNTKKEANLSRINTLEMLIDTYSSAEAFLPNVEIGGFPAHLEDLSIWELLYNLRRQTSSRFDVVVLCCDALSKRSFEELVSLDELLRNRYAPNVTRVWAVLNYDEVQVTHSSDGVPRDIIESEIVRIPAAQRPADLFFLRENSLFKFWHRELMSQVIHYAQKRRHLIMAEHTKDTAKQPFCSCM</sequence>
<comment type="caution">
    <text evidence="3">The sequence shown here is derived from an EMBL/GenBank/DDBJ whole genome shotgun (WGS) entry which is preliminary data.</text>
</comment>
<keyword evidence="4" id="KW-1185">Reference proteome</keyword>
<protein>
    <recommendedName>
        <fullName evidence="2">RING-type domain-containing protein</fullName>
    </recommendedName>
</protein>
<dbReference type="InterPro" id="IPR013083">
    <property type="entry name" value="Znf_RING/FYVE/PHD"/>
</dbReference>
<dbReference type="AlphaFoldDB" id="A0AAV9I9N7"/>
<dbReference type="SUPFAM" id="SSF57850">
    <property type="entry name" value="RING/U-box"/>
    <property type="match status" value="1"/>
</dbReference>
<dbReference type="GO" id="GO:0008270">
    <property type="term" value="F:zinc ion binding"/>
    <property type="evidence" value="ECO:0007669"/>
    <property type="project" value="UniProtKB-KW"/>
</dbReference>
<name>A0AAV9I9N7_9RHOD</name>
<dbReference type="SMART" id="SM00184">
    <property type="entry name" value="RING"/>
    <property type="match status" value="1"/>
</dbReference>
<organism evidence="3 4">
    <name type="scientific">Galdieria yellowstonensis</name>
    <dbReference type="NCBI Taxonomy" id="3028027"/>
    <lineage>
        <taxon>Eukaryota</taxon>
        <taxon>Rhodophyta</taxon>
        <taxon>Bangiophyceae</taxon>
        <taxon>Galdieriales</taxon>
        <taxon>Galdieriaceae</taxon>
        <taxon>Galdieria</taxon>
    </lineage>
</organism>
<evidence type="ECO:0000313" key="4">
    <source>
        <dbReference type="Proteomes" id="UP001300502"/>
    </source>
</evidence>
<dbReference type="PROSITE" id="PS50089">
    <property type="entry name" value="ZF_RING_2"/>
    <property type="match status" value="1"/>
</dbReference>
<evidence type="ECO:0000259" key="2">
    <source>
        <dbReference type="PROSITE" id="PS50089"/>
    </source>
</evidence>
<dbReference type="Proteomes" id="UP001300502">
    <property type="component" value="Unassembled WGS sequence"/>
</dbReference>
<evidence type="ECO:0000313" key="3">
    <source>
        <dbReference type="EMBL" id="KAK4524145.1"/>
    </source>
</evidence>
<keyword evidence="1" id="KW-0479">Metal-binding</keyword>